<reference evidence="1" key="3">
    <citation type="submission" date="2025-05" db="UniProtKB">
        <authorList>
            <consortium name="EnsemblMetazoa"/>
        </authorList>
    </citation>
    <scope>IDENTIFICATION</scope>
</reference>
<sequence>MDEMGNKRGENIRHAVPFVRQITEDGKPKLEVYRPTTNPIFIWTQAHTYVIGKVNDLLDLDLKVKFPDNIYILMNYFEDL</sequence>
<dbReference type="RefSeq" id="XP_016970343.1">
    <property type="nucleotide sequence ID" value="XM_017114854.1"/>
</dbReference>
<evidence type="ECO:0000313" key="4">
    <source>
        <dbReference type="RefSeq" id="XP_016970342.1"/>
    </source>
</evidence>
<organism evidence="4">
    <name type="scientific">Drosophila rhopaloa</name>
    <name type="common">Fruit fly</name>
    <dbReference type="NCBI Taxonomy" id="1041015"/>
    <lineage>
        <taxon>Eukaryota</taxon>
        <taxon>Metazoa</taxon>
        <taxon>Ecdysozoa</taxon>
        <taxon>Arthropoda</taxon>
        <taxon>Hexapoda</taxon>
        <taxon>Insecta</taxon>
        <taxon>Pterygota</taxon>
        <taxon>Neoptera</taxon>
        <taxon>Endopterygota</taxon>
        <taxon>Diptera</taxon>
        <taxon>Brachycera</taxon>
        <taxon>Muscomorpha</taxon>
        <taxon>Ephydroidea</taxon>
        <taxon>Drosophilidae</taxon>
        <taxon>Drosophila</taxon>
        <taxon>Sophophora</taxon>
    </lineage>
</organism>
<proteinExistence type="predicted"/>
<reference evidence="3 4" key="2">
    <citation type="submission" date="2025-04" db="UniProtKB">
        <authorList>
            <consortium name="RefSeq"/>
        </authorList>
    </citation>
    <scope>IDENTIFICATION</scope>
</reference>
<dbReference type="Proteomes" id="UP001652680">
    <property type="component" value="Unassembled WGS sequence"/>
</dbReference>
<dbReference type="EnsemblMetazoa" id="XM_017114852.2">
    <property type="protein sequence ID" value="XP_016970341.1"/>
    <property type="gene ID" value="LOC108038130"/>
</dbReference>
<gene>
    <name evidence="3 4 5 6" type="primary">LOC108038130</name>
    <name evidence="1" type="synonym">108038130</name>
</gene>
<evidence type="ECO:0000313" key="3">
    <source>
        <dbReference type="RefSeq" id="XP_016970341.1"/>
    </source>
</evidence>
<dbReference type="RefSeq" id="XP_016970344.1">
    <property type="nucleotide sequence ID" value="XM_017114855.1"/>
</dbReference>
<dbReference type="RefSeq" id="XP_016970341.1">
    <property type="nucleotide sequence ID" value="XM_017114852.1"/>
</dbReference>
<protein>
    <submittedName>
        <fullName evidence="3 4">Facilitated trehalose transporter Tret1-like</fullName>
    </submittedName>
</protein>
<dbReference type="GeneID" id="108038130"/>
<evidence type="ECO:0000313" key="1">
    <source>
        <dbReference type="EnsemblMetazoa" id="XP_016970341.1"/>
    </source>
</evidence>
<keyword evidence="2" id="KW-1185">Reference proteome</keyword>
<evidence type="ECO:0000313" key="6">
    <source>
        <dbReference type="RefSeq" id="XP_016970344.1"/>
    </source>
</evidence>
<evidence type="ECO:0000313" key="5">
    <source>
        <dbReference type="RefSeq" id="XP_016970343.1"/>
    </source>
</evidence>
<dbReference type="OrthoDB" id="7998161at2759"/>
<name>A0A6P4DXU9_DRORH</name>
<dbReference type="EnsemblMetazoa" id="XM_017114853.2">
    <property type="protein sequence ID" value="XP_016970342.1"/>
    <property type="gene ID" value="LOC108038130"/>
</dbReference>
<dbReference type="AlphaFoldDB" id="A0A6P4DXU9"/>
<reference evidence="2" key="1">
    <citation type="journal article" date="2021" name="Elife">
        <title>Highly contiguous assemblies of 101 drosophilid genomes.</title>
        <authorList>
            <person name="Kim B.Y."/>
            <person name="Wang J.R."/>
            <person name="Miller D.E."/>
            <person name="Barmina O."/>
            <person name="Delaney E."/>
            <person name="Thompson A."/>
            <person name="Comeault A.A."/>
            <person name="Peede D."/>
            <person name="D'Agostino E.R."/>
            <person name="Pelaez J."/>
            <person name="Aguilar J.M."/>
            <person name="Haji D."/>
            <person name="Matsunaga T."/>
            <person name="Armstrong E.E."/>
            <person name="Zych M."/>
            <person name="Ogawa Y."/>
            <person name="Stamenkovic-Radak M."/>
            <person name="Jelic M."/>
            <person name="Veselinovic M.S."/>
            <person name="Tanaskovic M."/>
            <person name="Eric P."/>
            <person name="Gao J.J."/>
            <person name="Katoh T.K."/>
            <person name="Toda M.J."/>
            <person name="Watabe H."/>
            <person name="Watada M."/>
            <person name="Davis J.S."/>
            <person name="Moyle L.C."/>
            <person name="Manoli G."/>
            <person name="Bertolini E."/>
            <person name="Kostal V."/>
            <person name="Hawley R.S."/>
            <person name="Takahashi A."/>
            <person name="Jones C.D."/>
            <person name="Price D.K."/>
            <person name="Whiteman N."/>
            <person name="Kopp A."/>
            <person name="Matute D.R."/>
            <person name="Petrov D.A."/>
        </authorList>
    </citation>
    <scope>NUCLEOTIDE SEQUENCE [LARGE SCALE GENOMIC DNA]</scope>
</reference>
<accession>A0A6P4DXU9</accession>
<evidence type="ECO:0000313" key="2">
    <source>
        <dbReference type="Proteomes" id="UP001652680"/>
    </source>
</evidence>
<dbReference type="RefSeq" id="XP_016970342.1">
    <property type="nucleotide sequence ID" value="XM_017114853.1"/>
</dbReference>